<feature type="transmembrane region" description="Helical" evidence="1">
    <location>
        <begin position="110"/>
        <end position="128"/>
    </location>
</feature>
<evidence type="ECO:0000313" key="2">
    <source>
        <dbReference type="EMBL" id="KFN43397.1"/>
    </source>
</evidence>
<feature type="transmembrane region" description="Helical" evidence="1">
    <location>
        <begin position="46"/>
        <end position="64"/>
    </location>
</feature>
<proteinExistence type="predicted"/>
<keyword evidence="1" id="KW-0472">Membrane</keyword>
<sequence>MNAPAPAREPAVMRFARWVSILGHPFVMAVVMAVVAGLHFSDGMGGAPTALLTTLPILPVAWLMRRQVRAGAWEHVDASRRSERPVLYLVATVSFAVVLFGLWWWQPQSYLLRGVVGGLALVLACALVNRWIKVSLHMAFAALAATVLSLLPSVVGFVLLAALPLIAWSRLRLARHTGVEVVLGVVLGAVAGLAIRFA</sequence>
<dbReference type="PATRIC" id="fig|1121015.4.peg.1286"/>
<feature type="transmembrane region" description="Helical" evidence="1">
    <location>
        <begin position="21"/>
        <end position="40"/>
    </location>
</feature>
<organism evidence="2 3">
    <name type="scientific">Arenimonas oryziterrae DSM 21050 = YC6267</name>
    <dbReference type="NCBI Taxonomy" id="1121015"/>
    <lineage>
        <taxon>Bacteria</taxon>
        <taxon>Pseudomonadati</taxon>
        <taxon>Pseudomonadota</taxon>
        <taxon>Gammaproteobacteria</taxon>
        <taxon>Lysobacterales</taxon>
        <taxon>Lysobacteraceae</taxon>
        <taxon>Arenimonas</taxon>
    </lineage>
</organism>
<name>A0A091AVW3_9GAMM</name>
<evidence type="ECO:0008006" key="4">
    <source>
        <dbReference type="Google" id="ProtNLM"/>
    </source>
</evidence>
<dbReference type="STRING" id="1121015.GCA_000420545_00610"/>
<comment type="caution">
    <text evidence="2">The sequence shown here is derived from an EMBL/GenBank/DDBJ whole genome shotgun (WGS) entry which is preliminary data.</text>
</comment>
<dbReference type="OrthoDB" id="6057962at2"/>
<dbReference type="EMBL" id="AVCI01000005">
    <property type="protein sequence ID" value="KFN43397.1"/>
    <property type="molecule type" value="Genomic_DNA"/>
</dbReference>
<accession>A0A091AVW3</accession>
<protein>
    <recommendedName>
        <fullName evidence="4">Phosphatidic acid phosphatase type 2/haloperoxidase domain-containing protein</fullName>
    </recommendedName>
</protein>
<evidence type="ECO:0000313" key="3">
    <source>
        <dbReference type="Proteomes" id="UP000029385"/>
    </source>
</evidence>
<feature type="transmembrane region" description="Helical" evidence="1">
    <location>
        <begin position="140"/>
        <end position="167"/>
    </location>
</feature>
<dbReference type="AlphaFoldDB" id="A0A091AVW3"/>
<dbReference type="eggNOG" id="COG0671">
    <property type="taxonomic scope" value="Bacteria"/>
</dbReference>
<feature type="transmembrane region" description="Helical" evidence="1">
    <location>
        <begin position="85"/>
        <end position="104"/>
    </location>
</feature>
<reference evidence="2 3" key="1">
    <citation type="submission" date="2013-09" db="EMBL/GenBank/DDBJ databases">
        <title>Genome sequencing of Arenimonas oryziterrae.</title>
        <authorList>
            <person name="Chen F."/>
            <person name="Wang G."/>
        </authorList>
    </citation>
    <scope>NUCLEOTIDE SEQUENCE [LARGE SCALE GENOMIC DNA]</scope>
    <source>
        <strain evidence="2 3">YC6267</strain>
    </source>
</reference>
<keyword evidence="1" id="KW-1133">Transmembrane helix</keyword>
<evidence type="ECO:0000256" key="1">
    <source>
        <dbReference type="SAM" id="Phobius"/>
    </source>
</evidence>
<gene>
    <name evidence="2" type="ORF">N789_08975</name>
</gene>
<dbReference type="RefSeq" id="WP_022968265.1">
    <property type="nucleotide sequence ID" value="NZ_ATVD01000001.1"/>
</dbReference>
<keyword evidence="1" id="KW-0812">Transmembrane</keyword>
<dbReference type="Proteomes" id="UP000029385">
    <property type="component" value="Unassembled WGS sequence"/>
</dbReference>
<keyword evidence="3" id="KW-1185">Reference proteome</keyword>
<feature type="transmembrane region" description="Helical" evidence="1">
    <location>
        <begin position="173"/>
        <end position="195"/>
    </location>
</feature>